<protein>
    <submittedName>
        <fullName evidence="4">C-5 cytosine-specific DNA methylase</fullName>
    </submittedName>
</protein>
<keyword evidence="5" id="KW-1185">Reference proteome</keyword>
<reference evidence="4 5" key="1">
    <citation type="submission" date="2016-11" db="EMBL/GenBank/DDBJ databases">
        <authorList>
            <person name="Jaros S."/>
            <person name="Januszkiewicz K."/>
            <person name="Wedrychowicz H."/>
        </authorList>
    </citation>
    <scope>NUCLEOTIDE SEQUENCE [LARGE SCALE GENOMIC DNA]</scope>
    <source>
        <strain evidence="4 5">DSM 14214</strain>
    </source>
</reference>
<evidence type="ECO:0000256" key="2">
    <source>
        <dbReference type="ARBA" id="ARBA00022679"/>
    </source>
</evidence>
<dbReference type="InterPro" id="IPR029063">
    <property type="entry name" value="SAM-dependent_MTases_sf"/>
</dbReference>
<gene>
    <name evidence="4" type="ORF">SAMN02745138_03512</name>
</gene>
<dbReference type="GO" id="GO:0032259">
    <property type="term" value="P:methylation"/>
    <property type="evidence" value="ECO:0007669"/>
    <property type="project" value="UniProtKB-KW"/>
</dbReference>
<dbReference type="SUPFAM" id="SSF53335">
    <property type="entry name" value="S-adenosyl-L-methionine-dependent methyltransferases"/>
    <property type="match status" value="1"/>
</dbReference>
<feature type="non-terminal residue" evidence="4">
    <location>
        <position position="57"/>
    </location>
</feature>
<dbReference type="Gene3D" id="3.40.50.150">
    <property type="entry name" value="Vaccinia Virus protein VP39"/>
    <property type="match status" value="1"/>
</dbReference>
<name>A0A1M7B4E1_9FIRM</name>
<dbReference type="GO" id="GO:0008168">
    <property type="term" value="F:methyltransferase activity"/>
    <property type="evidence" value="ECO:0007669"/>
    <property type="project" value="UniProtKB-KW"/>
</dbReference>
<evidence type="ECO:0000256" key="3">
    <source>
        <dbReference type="ARBA" id="ARBA00022747"/>
    </source>
</evidence>
<dbReference type="AlphaFoldDB" id="A0A1M7B4E1"/>
<accession>A0A1M7B4E1</accession>
<keyword evidence="2" id="KW-0808">Transferase</keyword>
<keyword evidence="1 4" id="KW-0489">Methyltransferase</keyword>
<dbReference type="EMBL" id="FRAH01000120">
    <property type="protein sequence ID" value="SHL49774.1"/>
    <property type="molecule type" value="Genomic_DNA"/>
</dbReference>
<keyword evidence="3" id="KW-0680">Restriction system</keyword>
<dbReference type="InterPro" id="IPR001525">
    <property type="entry name" value="C5_MeTfrase"/>
</dbReference>
<evidence type="ECO:0000313" key="4">
    <source>
        <dbReference type="EMBL" id="SHL49774.1"/>
    </source>
</evidence>
<proteinExistence type="predicted"/>
<dbReference type="Proteomes" id="UP000183975">
    <property type="component" value="Unassembled WGS sequence"/>
</dbReference>
<dbReference type="GO" id="GO:0009307">
    <property type="term" value="P:DNA restriction-modification system"/>
    <property type="evidence" value="ECO:0007669"/>
    <property type="project" value="UniProtKB-KW"/>
</dbReference>
<sequence>MYFLDFFAGIGLFRLGLEQAGWTCKGHCEIDKYANMSYQAMHRIKEGEWFEEDITKV</sequence>
<evidence type="ECO:0000313" key="5">
    <source>
        <dbReference type="Proteomes" id="UP000183975"/>
    </source>
</evidence>
<organism evidence="4 5">
    <name type="scientific">Anaerotignum lactatifermentans DSM 14214</name>
    <dbReference type="NCBI Taxonomy" id="1121323"/>
    <lineage>
        <taxon>Bacteria</taxon>
        <taxon>Bacillati</taxon>
        <taxon>Bacillota</taxon>
        <taxon>Clostridia</taxon>
        <taxon>Lachnospirales</taxon>
        <taxon>Anaerotignaceae</taxon>
        <taxon>Anaerotignum</taxon>
    </lineage>
</organism>
<dbReference type="Pfam" id="PF00145">
    <property type="entry name" value="DNA_methylase"/>
    <property type="match status" value="1"/>
</dbReference>
<evidence type="ECO:0000256" key="1">
    <source>
        <dbReference type="ARBA" id="ARBA00022603"/>
    </source>
</evidence>